<name>A0ABS4W044_9PSEU</name>
<dbReference type="InterPro" id="IPR014757">
    <property type="entry name" value="Tscrpt_reg_IclR_C"/>
</dbReference>
<organism evidence="6 7">
    <name type="scientific">Pseudonocardia parietis</name>
    <dbReference type="NCBI Taxonomy" id="570936"/>
    <lineage>
        <taxon>Bacteria</taxon>
        <taxon>Bacillati</taxon>
        <taxon>Actinomycetota</taxon>
        <taxon>Actinomycetes</taxon>
        <taxon>Pseudonocardiales</taxon>
        <taxon>Pseudonocardiaceae</taxon>
        <taxon>Pseudonocardia</taxon>
    </lineage>
</organism>
<dbReference type="SUPFAM" id="SSF55781">
    <property type="entry name" value="GAF domain-like"/>
    <property type="match status" value="1"/>
</dbReference>
<dbReference type="RefSeq" id="WP_210031730.1">
    <property type="nucleotide sequence ID" value="NZ_JAGINU010000001.1"/>
</dbReference>
<evidence type="ECO:0000259" key="5">
    <source>
        <dbReference type="PROSITE" id="PS51078"/>
    </source>
</evidence>
<dbReference type="InterPro" id="IPR029016">
    <property type="entry name" value="GAF-like_dom_sf"/>
</dbReference>
<feature type="domain" description="IclR-ED" evidence="5">
    <location>
        <begin position="75"/>
        <end position="258"/>
    </location>
</feature>
<keyword evidence="2" id="KW-0238">DNA-binding</keyword>
<evidence type="ECO:0000256" key="1">
    <source>
        <dbReference type="ARBA" id="ARBA00023015"/>
    </source>
</evidence>
<dbReference type="PANTHER" id="PTHR30136:SF34">
    <property type="entry name" value="TRANSCRIPTIONAL REGULATOR"/>
    <property type="match status" value="1"/>
</dbReference>
<accession>A0ABS4W044</accession>
<dbReference type="InterPro" id="IPR050707">
    <property type="entry name" value="HTH_MetabolicPath_Reg"/>
</dbReference>
<reference evidence="6 7" key="1">
    <citation type="submission" date="2021-03" db="EMBL/GenBank/DDBJ databases">
        <title>Sequencing the genomes of 1000 actinobacteria strains.</title>
        <authorList>
            <person name="Klenk H.-P."/>
        </authorList>
    </citation>
    <scope>NUCLEOTIDE SEQUENCE [LARGE SCALE GENOMIC DNA]</scope>
    <source>
        <strain evidence="6 7">DSM 45256</strain>
    </source>
</reference>
<dbReference type="PROSITE" id="PS51078">
    <property type="entry name" value="ICLR_ED"/>
    <property type="match status" value="1"/>
</dbReference>
<dbReference type="Pfam" id="PF01614">
    <property type="entry name" value="IclR_C"/>
    <property type="match status" value="1"/>
</dbReference>
<dbReference type="Pfam" id="PF09339">
    <property type="entry name" value="HTH_IclR"/>
    <property type="match status" value="1"/>
</dbReference>
<evidence type="ECO:0000256" key="3">
    <source>
        <dbReference type="ARBA" id="ARBA00023163"/>
    </source>
</evidence>
<evidence type="ECO:0000259" key="4">
    <source>
        <dbReference type="PROSITE" id="PS51077"/>
    </source>
</evidence>
<dbReference type="Proteomes" id="UP001519295">
    <property type="component" value="Unassembled WGS sequence"/>
</dbReference>
<keyword evidence="7" id="KW-1185">Reference proteome</keyword>
<dbReference type="InterPro" id="IPR036390">
    <property type="entry name" value="WH_DNA-bd_sf"/>
</dbReference>
<dbReference type="InterPro" id="IPR005471">
    <property type="entry name" value="Tscrpt_reg_IclR_N"/>
</dbReference>
<dbReference type="PANTHER" id="PTHR30136">
    <property type="entry name" value="HELIX-TURN-HELIX TRANSCRIPTIONAL REGULATOR, ICLR FAMILY"/>
    <property type="match status" value="1"/>
</dbReference>
<gene>
    <name evidence="6" type="ORF">JOF36_005242</name>
</gene>
<dbReference type="Gene3D" id="3.30.450.40">
    <property type="match status" value="1"/>
</dbReference>
<dbReference type="SUPFAM" id="SSF46785">
    <property type="entry name" value="Winged helix' DNA-binding domain"/>
    <property type="match status" value="1"/>
</dbReference>
<evidence type="ECO:0000313" key="6">
    <source>
        <dbReference type="EMBL" id="MBP2369546.1"/>
    </source>
</evidence>
<evidence type="ECO:0000256" key="2">
    <source>
        <dbReference type="ARBA" id="ARBA00023125"/>
    </source>
</evidence>
<dbReference type="EMBL" id="JAGINU010000001">
    <property type="protein sequence ID" value="MBP2369546.1"/>
    <property type="molecule type" value="Genomic_DNA"/>
</dbReference>
<sequence>MSEPTGAAGDRDRIQSIERGFAVLLAFDADDPRPTSSDVAAATGLSRPAVRRILLTLQHLGYVEPVGNRWRLTPRVLSLGQRFTATHSIVEDARPYLTELAEKTDESASMAVLDGNDAVYVARVSVRRIMRIEISPGTRVPATATALGRVLLAWAEEETIEQVLGAGLPACAPATVTDPKVLRGILRDVHARGWALSVGELDPELVAVAAPVRDHSGAVVAAIASATSTGRSTPERLVETALPHVLAAAERVSRDLGRPPDARFGAAREGFF</sequence>
<keyword evidence="3" id="KW-0804">Transcription</keyword>
<dbReference type="PROSITE" id="PS51077">
    <property type="entry name" value="HTH_ICLR"/>
    <property type="match status" value="1"/>
</dbReference>
<proteinExistence type="predicted"/>
<evidence type="ECO:0000313" key="7">
    <source>
        <dbReference type="Proteomes" id="UP001519295"/>
    </source>
</evidence>
<protein>
    <submittedName>
        <fullName evidence="6">IclR family pca regulon transcriptional regulator</fullName>
    </submittedName>
</protein>
<dbReference type="InterPro" id="IPR036388">
    <property type="entry name" value="WH-like_DNA-bd_sf"/>
</dbReference>
<comment type="caution">
    <text evidence="6">The sequence shown here is derived from an EMBL/GenBank/DDBJ whole genome shotgun (WGS) entry which is preliminary data.</text>
</comment>
<dbReference type="SMART" id="SM00346">
    <property type="entry name" value="HTH_ICLR"/>
    <property type="match status" value="1"/>
</dbReference>
<dbReference type="Gene3D" id="1.10.10.10">
    <property type="entry name" value="Winged helix-like DNA-binding domain superfamily/Winged helix DNA-binding domain"/>
    <property type="match status" value="1"/>
</dbReference>
<feature type="domain" description="HTH iclR-type" evidence="4">
    <location>
        <begin position="14"/>
        <end position="74"/>
    </location>
</feature>
<keyword evidence="1" id="KW-0805">Transcription regulation</keyword>